<evidence type="ECO:0000313" key="3">
    <source>
        <dbReference type="EMBL" id="EWM26632.1"/>
    </source>
</evidence>
<dbReference type="SUPFAM" id="SSF52172">
    <property type="entry name" value="CheY-like"/>
    <property type="match status" value="1"/>
</dbReference>
<sequence length="315" mass="34280">MVCMGRSRSSTDPEVTGAVGLRAYAHVIEPRLLRVMVVDTYIAQASDIRQFLEHEVGRDLVPGFVAAFDVVQDGVEALALAHGVPYDAIFLSESLHGITAEELVSDLFRIGSDAFMVMIVGAQCVRSDSISAAGFTATLLRPVTGSKIADALRALYSPQGLSSHSPRSTESFMRKNPPVNMSSPFTSLTRSARADRVETLIPPARDLPDWTHFTPRISDIDESYHSLSGDATSFWRPPQILSMAISETLGHLLLQGGKKVKSENRGYCIGSAWLTPFRLVRGKQASSILHGGQHRVLGDTAKLICVTFTSDYFAN</sequence>
<name>W7TKM5_9STRA</name>
<dbReference type="InterPro" id="IPR001789">
    <property type="entry name" value="Sig_transdc_resp-reg_receiver"/>
</dbReference>
<reference evidence="3 4" key="1">
    <citation type="journal article" date="2014" name="Mol. Plant">
        <title>Chromosome Scale Genome Assembly and Transcriptome Profiling of Nannochloropsis gaditana in Nitrogen Depletion.</title>
        <authorList>
            <person name="Corteggiani Carpinelli E."/>
            <person name="Telatin A."/>
            <person name="Vitulo N."/>
            <person name="Forcato C."/>
            <person name="D'Angelo M."/>
            <person name="Schiavon R."/>
            <person name="Vezzi A."/>
            <person name="Giacometti G.M."/>
            <person name="Morosinotto T."/>
            <person name="Valle G."/>
        </authorList>
    </citation>
    <scope>NUCLEOTIDE SEQUENCE [LARGE SCALE GENOMIC DNA]</scope>
    <source>
        <strain evidence="3 4">B-31</strain>
    </source>
</reference>
<evidence type="ECO:0000256" key="1">
    <source>
        <dbReference type="PROSITE-ProRule" id="PRU00169"/>
    </source>
</evidence>
<keyword evidence="4" id="KW-1185">Reference proteome</keyword>
<evidence type="ECO:0000259" key="2">
    <source>
        <dbReference type="PROSITE" id="PS50110"/>
    </source>
</evidence>
<organism evidence="3 4">
    <name type="scientific">Nannochloropsis gaditana</name>
    <dbReference type="NCBI Taxonomy" id="72520"/>
    <lineage>
        <taxon>Eukaryota</taxon>
        <taxon>Sar</taxon>
        <taxon>Stramenopiles</taxon>
        <taxon>Ochrophyta</taxon>
        <taxon>Eustigmatophyceae</taxon>
        <taxon>Eustigmatales</taxon>
        <taxon>Monodopsidaceae</taxon>
        <taxon>Nannochloropsis</taxon>
    </lineage>
</organism>
<proteinExistence type="predicted"/>
<comment type="caution">
    <text evidence="3">The sequence shown here is derived from an EMBL/GenBank/DDBJ whole genome shotgun (WGS) entry which is preliminary data.</text>
</comment>
<evidence type="ECO:0000313" key="4">
    <source>
        <dbReference type="Proteomes" id="UP000019335"/>
    </source>
</evidence>
<accession>W7TKM5</accession>
<dbReference type="InterPro" id="IPR011006">
    <property type="entry name" value="CheY-like_superfamily"/>
</dbReference>
<comment type="caution">
    <text evidence="1">Lacks conserved residue(s) required for the propagation of feature annotation.</text>
</comment>
<dbReference type="Proteomes" id="UP000019335">
    <property type="component" value="Chromosome 8"/>
</dbReference>
<dbReference type="Gene3D" id="3.40.50.2300">
    <property type="match status" value="1"/>
</dbReference>
<feature type="domain" description="Response regulatory" evidence="2">
    <location>
        <begin position="34"/>
        <end position="156"/>
    </location>
</feature>
<dbReference type="AlphaFoldDB" id="W7TKM5"/>
<gene>
    <name evidence="3" type="ORF">Naga_100001g162</name>
</gene>
<dbReference type="PROSITE" id="PS50110">
    <property type="entry name" value="RESPONSE_REGULATORY"/>
    <property type="match status" value="1"/>
</dbReference>
<protein>
    <submittedName>
        <fullName evidence="3">CheY-like superfamily</fullName>
    </submittedName>
</protein>
<dbReference type="EMBL" id="AZIL01000609">
    <property type="protein sequence ID" value="EWM26632.1"/>
    <property type="molecule type" value="Genomic_DNA"/>
</dbReference>
<dbReference type="GO" id="GO:0000160">
    <property type="term" value="P:phosphorelay signal transduction system"/>
    <property type="evidence" value="ECO:0007669"/>
    <property type="project" value="InterPro"/>
</dbReference>